<proteinExistence type="inferred from homology"/>
<dbReference type="KEGG" id="lel:PVL30_002630"/>
<organism evidence="4 5">
    <name type="scientific">Lodderomyces elongisporus (strain ATCC 11503 / CBS 2605 / JCM 1781 / NBRC 1676 / NRRL YB-4239)</name>
    <name type="common">Yeast</name>
    <name type="synonym">Saccharomyces elongisporus</name>
    <dbReference type="NCBI Taxonomy" id="379508"/>
    <lineage>
        <taxon>Eukaryota</taxon>
        <taxon>Fungi</taxon>
        <taxon>Dikarya</taxon>
        <taxon>Ascomycota</taxon>
        <taxon>Saccharomycotina</taxon>
        <taxon>Pichiomycetes</taxon>
        <taxon>Debaryomycetaceae</taxon>
        <taxon>Candida/Lodderomyces clade</taxon>
        <taxon>Lodderomyces</taxon>
    </lineage>
</organism>
<comment type="similarity">
    <text evidence="1 2">Belongs to the nucleosome assembly protein (NAP) family.</text>
</comment>
<evidence type="ECO:0008006" key="6">
    <source>
        <dbReference type="Google" id="ProtNLM"/>
    </source>
</evidence>
<dbReference type="Gene3D" id="3.30.1120.90">
    <property type="entry name" value="Nucleosome assembly protein"/>
    <property type="match status" value="1"/>
</dbReference>
<dbReference type="PANTHER" id="PTHR11875">
    <property type="entry name" value="TESTIS-SPECIFIC Y-ENCODED PROTEIN"/>
    <property type="match status" value="1"/>
</dbReference>
<keyword evidence="5" id="KW-1185">Reference proteome</keyword>
<evidence type="ECO:0000313" key="4">
    <source>
        <dbReference type="EMBL" id="EDK44959.1"/>
    </source>
</evidence>
<dbReference type="Pfam" id="PF00956">
    <property type="entry name" value="NAP"/>
    <property type="match status" value="1"/>
</dbReference>
<dbReference type="GeneID" id="5232296"/>
<evidence type="ECO:0000256" key="1">
    <source>
        <dbReference type="ARBA" id="ARBA00009947"/>
    </source>
</evidence>
<dbReference type="InterPro" id="IPR002164">
    <property type="entry name" value="NAP_family"/>
</dbReference>
<feature type="compositionally biased region" description="Acidic residues" evidence="3">
    <location>
        <begin position="251"/>
        <end position="287"/>
    </location>
</feature>
<dbReference type="eggNOG" id="KOG1508">
    <property type="taxonomic scope" value="Eukaryota"/>
</dbReference>
<gene>
    <name evidence="4" type="ORF">LELG_03138</name>
</gene>
<feature type="region of interest" description="Disordered" evidence="3">
    <location>
        <begin position="250"/>
        <end position="320"/>
    </location>
</feature>
<dbReference type="AlphaFoldDB" id="A5E0K1"/>
<dbReference type="GO" id="GO:0006334">
    <property type="term" value="P:nucleosome assembly"/>
    <property type="evidence" value="ECO:0007669"/>
    <property type="project" value="InterPro"/>
</dbReference>
<dbReference type="OrthoDB" id="19419at2759"/>
<dbReference type="EMBL" id="CH981527">
    <property type="protein sequence ID" value="EDK44959.1"/>
    <property type="molecule type" value="Genomic_DNA"/>
</dbReference>
<dbReference type="FunCoup" id="A5E0K1">
    <property type="interactions" value="575"/>
</dbReference>
<feature type="region of interest" description="Disordered" evidence="3">
    <location>
        <begin position="1"/>
        <end position="20"/>
    </location>
</feature>
<dbReference type="InParanoid" id="A5E0K1"/>
<dbReference type="OMA" id="RFTFEFK"/>
<evidence type="ECO:0000256" key="2">
    <source>
        <dbReference type="RuleBase" id="RU003876"/>
    </source>
</evidence>
<evidence type="ECO:0000313" key="5">
    <source>
        <dbReference type="Proteomes" id="UP000001996"/>
    </source>
</evidence>
<name>A5E0K1_LODEL</name>
<dbReference type="HOGENOM" id="CLU_072852_0_0_1"/>
<protein>
    <recommendedName>
        <fullName evidence="6">Vacuolar protein sorting-associated protein 75</fullName>
    </recommendedName>
</protein>
<evidence type="ECO:0000256" key="3">
    <source>
        <dbReference type="SAM" id="MobiDB-lite"/>
    </source>
</evidence>
<dbReference type="GO" id="GO:0005634">
    <property type="term" value="C:nucleus"/>
    <property type="evidence" value="ECO:0007669"/>
    <property type="project" value="InterPro"/>
</dbReference>
<reference evidence="4 5" key="1">
    <citation type="journal article" date="2009" name="Nature">
        <title>Evolution of pathogenicity and sexual reproduction in eight Candida genomes.</title>
        <authorList>
            <person name="Butler G."/>
            <person name="Rasmussen M.D."/>
            <person name="Lin M.F."/>
            <person name="Santos M.A."/>
            <person name="Sakthikumar S."/>
            <person name="Munro C.A."/>
            <person name="Rheinbay E."/>
            <person name="Grabherr M."/>
            <person name="Forche A."/>
            <person name="Reedy J.L."/>
            <person name="Agrafioti I."/>
            <person name="Arnaud M.B."/>
            <person name="Bates S."/>
            <person name="Brown A.J."/>
            <person name="Brunke S."/>
            <person name="Costanzo M.C."/>
            <person name="Fitzpatrick D.A."/>
            <person name="de Groot P.W."/>
            <person name="Harris D."/>
            <person name="Hoyer L.L."/>
            <person name="Hube B."/>
            <person name="Klis F.M."/>
            <person name="Kodira C."/>
            <person name="Lennard N."/>
            <person name="Logue M.E."/>
            <person name="Martin R."/>
            <person name="Neiman A.M."/>
            <person name="Nikolaou E."/>
            <person name="Quail M.A."/>
            <person name="Quinn J."/>
            <person name="Santos M.C."/>
            <person name="Schmitzberger F.F."/>
            <person name="Sherlock G."/>
            <person name="Shah P."/>
            <person name="Silverstein K.A."/>
            <person name="Skrzypek M.S."/>
            <person name="Soll D."/>
            <person name="Staggs R."/>
            <person name="Stansfield I."/>
            <person name="Stumpf M.P."/>
            <person name="Sudbery P.E."/>
            <person name="Srikantha T."/>
            <person name="Zeng Q."/>
            <person name="Berman J."/>
            <person name="Berriman M."/>
            <person name="Heitman J."/>
            <person name="Gow N.A."/>
            <person name="Lorenz M.C."/>
            <person name="Birren B.W."/>
            <person name="Kellis M."/>
            <person name="Cuomo C.A."/>
        </authorList>
    </citation>
    <scope>NUCLEOTIDE SEQUENCE [LARGE SCALE GENOMIC DNA]</scope>
    <source>
        <strain evidence="5">ATCC 11503 / BCRC 21390 / CBS 2605 / JCM 1781 / NBRC 1676 / NRRL YB-4239</strain>
    </source>
</reference>
<dbReference type="VEuPathDB" id="FungiDB:LELG_03138"/>
<dbReference type="SUPFAM" id="SSF143113">
    <property type="entry name" value="NAP-like"/>
    <property type="match status" value="1"/>
</dbReference>
<accession>A5E0K1</accession>
<dbReference type="InterPro" id="IPR037231">
    <property type="entry name" value="NAP-like_sf"/>
</dbReference>
<dbReference type="Proteomes" id="UP000001996">
    <property type="component" value="Unassembled WGS sequence"/>
</dbReference>
<feature type="compositionally biased region" description="Basic and acidic residues" evidence="3">
    <location>
        <begin position="1"/>
        <end position="16"/>
    </location>
</feature>
<dbReference type="STRING" id="379508.A5E0K1"/>
<sequence>MSEKEQVTLAEGHDQDQYGEIDAESLNLQRSLESLSSWESQMSKVEKDAEIYRIKQSQPMYAKRRQILKQVLKFWYIILAENDEFGDYVSPEDLKYLEYIDDIYVYYPISSESLGKEGDVNNELNNKDFEITIGFTENDLIPKQSITKKFRTYVGEDGEDHVKSEPVDIQWPKGMDKINPQIIKQKSKGNSMTSEEKKNYRAGMKSFFAWFAWTGEKPGKEFRNGEDLTNLITEDIFVNALKYYIVALSNDSEDGEDDEEDSTEGEELDLSEEEEQEEEEEEDEEEGQQDRAEARLSSSKGLKRLSDDNANEETQNKKQK</sequence>